<feature type="domain" description="Peptidase S74" evidence="1">
    <location>
        <begin position="523"/>
        <end position="634"/>
    </location>
</feature>
<accession>A0A6C0LDT7</accession>
<dbReference type="InterPro" id="IPR051577">
    <property type="entry name" value="MRF-like"/>
</dbReference>
<dbReference type="Pfam" id="PF13884">
    <property type="entry name" value="Peptidase_S74"/>
    <property type="match status" value="1"/>
</dbReference>
<dbReference type="PROSITE" id="PS51688">
    <property type="entry name" value="ICA"/>
    <property type="match status" value="1"/>
</dbReference>
<organism evidence="2">
    <name type="scientific">viral metagenome</name>
    <dbReference type="NCBI Taxonomy" id="1070528"/>
    <lineage>
        <taxon>unclassified sequences</taxon>
        <taxon>metagenomes</taxon>
        <taxon>organismal metagenomes</taxon>
    </lineage>
</organism>
<dbReference type="GO" id="GO:0003700">
    <property type="term" value="F:DNA-binding transcription factor activity"/>
    <property type="evidence" value="ECO:0007669"/>
    <property type="project" value="TreeGrafter"/>
</dbReference>
<reference evidence="2" key="1">
    <citation type="journal article" date="2020" name="Nature">
        <title>Giant virus diversity and host interactions through global metagenomics.</title>
        <authorList>
            <person name="Schulz F."/>
            <person name="Roux S."/>
            <person name="Paez-Espino D."/>
            <person name="Jungbluth S."/>
            <person name="Walsh D.A."/>
            <person name="Denef V.J."/>
            <person name="McMahon K.D."/>
            <person name="Konstantinidis K.T."/>
            <person name="Eloe-Fadrosh E.A."/>
            <person name="Kyrpides N.C."/>
            <person name="Woyke T."/>
        </authorList>
    </citation>
    <scope>NUCLEOTIDE SEQUENCE</scope>
    <source>
        <strain evidence="2">GVMAG-M-3300027769-26</strain>
    </source>
</reference>
<sequence length="640" mass="68696">MPIVLGNSNINYKENKGTINPYKALIFKNQKVGIGVDINSILDNRLEVNGNINIPLNSKYKINNANFGYSNLDHKLSAGTNISISDDFKINNTYTLPTASDVVLGGIKVGNNLSIDANGFLSTHAPYTLPTASSLVLGGVIVGNNLSIDANGILTTPASIPYTLPTASSLVLGGIKVGDNLSIDENGILSTHIPYTLPTASSSVIGGVRVGNNLSIDANGILSIITLPTIYTLPTASDVVLGGIRVGNNLSITGGVLSTHIPYTLPTASSLVLGGIKVGDNLSIDANGILSIITPPTTYTLPTASDVVLGGIRVGNNLSITDGVLSTHIPYTLPTASSLVLGGIIVGNNLSIDTNGILSTHTPYTLPTASTSVLGGIRVDGTTIAINDGVISYTGGFPKWATSGNNIYNTNTLNVGIGTTNPQSRLHIFNDISDNTTLNINNIESGSCVIELRRANDFTHYFGDLIIDGHRDFKIGNYDGDFIVKSTFENDGVIYDAAPSIKMLGTNGNIYNFNNSLYWSQTSDRRIKENIEGASYDKCYENIHKINLYRFNYIKEFKTGNQDTNQLGFIAQEIEDIFPKSVFTNSYNSDELNIPDMLSIDIGQINYALYGAVKKLIKMNNDKELRLKRLEDLLNIRRDA</sequence>
<proteinExistence type="predicted"/>
<protein>
    <recommendedName>
        <fullName evidence="1">Peptidase S74 domain-containing protein</fullName>
    </recommendedName>
</protein>
<dbReference type="GO" id="GO:0045893">
    <property type="term" value="P:positive regulation of DNA-templated transcription"/>
    <property type="evidence" value="ECO:0007669"/>
    <property type="project" value="TreeGrafter"/>
</dbReference>
<name>A0A6C0LDT7_9ZZZZ</name>
<dbReference type="AlphaFoldDB" id="A0A6C0LDT7"/>
<dbReference type="GO" id="GO:0043565">
    <property type="term" value="F:sequence-specific DNA binding"/>
    <property type="evidence" value="ECO:0007669"/>
    <property type="project" value="TreeGrafter"/>
</dbReference>
<dbReference type="GO" id="GO:0005634">
    <property type="term" value="C:nucleus"/>
    <property type="evidence" value="ECO:0007669"/>
    <property type="project" value="TreeGrafter"/>
</dbReference>
<evidence type="ECO:0000313" key="2">
    <source>
        <dbReference type="EMBL" id="QHU27898.1"/>
    </source>
</evidence>
<dbReference type="EMBL" id="MN740464">
    <property type="protein sequence ID" value="QHU27898.1"/>
    <property type="molecule type" value="Genomic_DNA"/>
</dbReference>
<dbReference type="InterPro" id="IPR030392">
    <property type="entry name" value="S74_ICA"/>
</dbReference>
<dbReference type="GO" id="GO:0016540">
    <property type="term" value="P:protein autoprocessing"/>
    <property type="evidence" value="ECO:0007669"/>
    <property type="project" value="TreeGrafter"/>
</dbReference>
<evidence type="ECO:0000259" key="1">
    <source>
        <dbReference type="PROSITE" id="PS51688"/>
    </source>
</evidence>
<dbReference type="GO" id="GO:0005789">
    <property type="term" value="C:endoplasmic reticulum membrane"/>
    <property type="evidence" value="ECO:0007669"/>
    <property type="project" value="TreeGrafter"/>
</dbReference>
<dbReference type="PANTHER" id="PTHR13029">
    <property type="match status" value="1"/>
</dbReference>
<dbReference type="PANTHER" id="PTHR13029:SF18">
    <property type="entry name" value="MYELIN REGULATORY FACTOR HOMOLOG 1"/>
    <property type="match status" value="1"/>
</dbReference>